<dbReference type="Pfam" id="PF01370">
    <property type="entry name" value="Epimerase"/>
    <property type="match status" value="1"/>
</dbReference>
<dbReference type="EMBL" id="FMSV02000537">
    <property type="protein sequence ID" value="SEH07657.1"/>
    <property type="molecule type" value="Genomic_DNA"/>
</dbReference>
<sequence length="298" mass="32507">MNILITGASGLIGSALQQALKQDGHQLFIMQRPLKPDADFSWQPDKNMIHWDKTKPIDAVIHLAGANIANGRWTAARKKLIIDSREQSTLLLANTLAQLAQPPKLFISGSAIGFYGDTGAQSVDEDSPLGSGFLAEICKRWEAATQAATDAGIRTIHMRTSIVLSPKGGALRQMLTPFKLGLGGRVGSGQQYMSWVSLPEIINMIRFLLSNEQLSGPVNLVSKTAVNNAEFSRILGKVLHRPTVLPLPAFMVRLIFGEMGDALLLSSSRVYPKKLEQAGYIFMDTDLKQALNRVLNST</sequence>
<dbReference type="SUPFAM" id="SSF51735">
    <property type="entry name" value="NAD(P)-binding Rossmann-fold domains"/>
    <property type="match status" value="1"/>
</dbReference>
<dbReference type="AlphaFoldDB" id="A0A1H6FC74"/>
<dbReference type="PANTHER" id="PTHR11092">
    <property type="entry name" value="SUGAR NUCLEOTIDE EPIMERASE RELATED"/>
    <property type="match status" value="1"/>
</dbReference>
<reference evidence="4 5" key="1">
    <citation type="submission" date="2016-10" db="EMBL/GenBank/DDBJ databases">
        <authorList>
            <person name="de Groot N.N."/>
        </authorList>
    </citation>
    <scope>NUCLEOTIDE SEQUENCE [LARGE SCALE GENOMIC DNA]</scope>
    <source>
        <strain evidence="4">MBHS1</strain>
    </source>
</reference>
<dbReference type="PANTHER" id="PTHR11092:SF0">
    <property type="entry name" value="EPIMERASE FAMILY PROTEIN SDR39U1"/>
    <property type="match status" value="1"/>
</dbReference>
<organism evidence="4 5">
    <name type="scientific">Candidatus Venteria ishoeyi</name>
    <dbReference type="NCBI Taxonomy" id="1899563"/>
    <lineage>
        <taxon>Bacteria</taxon>
        <taxon>Pseudomonadati</taxon>
        <taxon>Pseudomonadota</taxon>
        <taxon>Gammaproteobacteria</taxon>
        <taxon>Thiotrichales</taxon>
        <taxon>Thiotrichaceae</taxon>
        <taxon>Venteria</taxon>
    </lineage>
</organism>
<evidence type="ECO:0000313" key="5">
    <source>
        <dbReference type="Proteomes" id="UP000236724"/>
    </source>
</evidence>
<dbReference type="OrthoDB" id="9801773at2"/>
<evidence type="ECO:0000313" key="4">
    <source>
        <dbReference type="EMBL" id="SEH07657.1"/>
    </source>
</evidence>
<evidence type="ECO:0000259" key="2">
    <source>
        <dbReference type="Pfam" id="PF01370"/>
    </source>
</evidence>
<dbReference type="RefSeq" id="WP_103921287.1">
    <property type="nucleotide sequence ID" value="NZ_FMSV02000537.1"/>
</dbReference>
<comment type="similarity">
    <text evidence="1">Belongs to the NAD(P)-dependent epimerase/dehydratase family. SDR39U1 subfamily.</text>
</comment>
<name>A0A1H6FC74_9GAMM</name>
<evidence type="ECO:0000259" key="3">
    <source>
        <dbReference type="Pfam" id="PF08338"/>
    </source>
</evidence>
<gene>
    <name evidence="4" type="ORF">MBHS_03541</name>
</gene>
<dbReference type="InterPro" id="IPR013549">
    <property type="entry name" value="DUF1731"/>
</dbReference>
<keyword evidence="5" id="KW-1185">Reference proteome</keyword>
<dbReference type="InterPro" id="IPR036291">
    <property type="entry name" value="NAD(P)-bd_dom_sf"/>
</dbReference>
<protein>
    <submittedName>
        <fullName evidence="4">Epimerase family protein</fullName>
    </submittedName>
</protein>
<dbReference type="InterPro" id="IPR001509">
    <property type="entry name" value="Epimerase_deHydtase"/>
</dbReference>
<dbReference type="Pfam" id="PF08338">
    <property type="entry name" value="DUF1731"/>
    <property type="match status" value="1"/>
</dbReference>
<feature type="domain" description="DUF1731" evidence="3">
    <location>
        <begin position="247"/>
        <end position="293"/>
    </location>
</feature>
<accession>A0A1H6FC74</accession>
<dbReference type="InterPro" id="IPR010099">
    <property type="entry name" value="SDR39U1"/>
</dbReference>
<dbReference type="CDD" id="cd05242">
    <property type="entry name" value="SDR_a8"/>
    <property type="match status" value="1"/>
</dbReference>
<feature type="domain" description="NAD-dependent epimerase/dehydratase" evidence="2">
    <location>
        <begin position="3"/>
        <end position="211"/>
    </location>
</feature>
<evidence type="ECO:0000256" key="1">
    <source>
        <dbReference type="ARBA" id="ARBA00009353"/>
    </source>
</evidence>
<dbReference type="NCBIfam" id="TIGR01777">
    <property type="entry name" value="yfcH"/>
    <property type="match status" value="1"/>
</dbReference>
<dbReference type="Proteomes" id="UP000236724">
    <property type="component" value="Unassembled WGS sequence"/>
</dbReference>
<dbReference type="Gene3D" id="3.40.50.720">
    <property type="entry name" value="NAD(P)-binding Rossmann-like Domain"/>
    <property type="match status" value="1"/>
</dbReference>
<proteinExistence type="inferred from homology"/>